<dbReference type="AlphaFoldDB" id="A0AAW2XJF9"/>
<comment type="caution">
    <text evidence="2">The sequence shown here is derived from an EMBL/GenBank/DDBJ whole genome shotgun (WGS) entry which is preliminary data.</text>
</comment>
<dbReference type="InterPro" id="IPR044730">
    <property type="entry name" value="RNase_H-like_dom_plant"/>
</dbReference>
<dbReference type="InterPro" id="IPR002156">
    <property type="entry name" value="RNaseH_domain"/>
</dbReference>
<protein>
    <recommendedName>
        <fullName evidence="1">RNase H type-1 domain-containing protein</fullName>
    </recommendedName>
</protein>
<reference evidence="2" key="1">
    <citation type="submission" date="2020-06" db="EMBL/GenBank/DDBJ databases">
        <authorList>
            <person name="Li T."/>
            <person name="Hu X."/>
            <person name="Zhang T."/>
            <person name="Song X."/>
            <person name="Zhang H."/>
            <person name="Dai N."/>
            <person name="Sheng W."/>
            <person name="Hou X."/>
            <person name="Wei L."/>
        </authorList>
    </citation>
    <scope>NUCLEOTIDE SEQUENCE</scope>
    <source>
        <strain evidence="2">KEN1</strain>
        <tissue evidence="2">Leaf</tissue>
    </source>
</reference>
<dbReference type="Pfam" id="PF13456">
    <property type="entry name" value="RVT_3"/>
    <property type="match status" value="1"/>
</dbReference>
<dbReference type="InterPro" id="IPR053151">
    <property type="entry name" value="RNase_H-like"/>
</dbReference>
<reference evidence="2" key="2">
    <citation type="journal article" date="2024" name="Plant">
        <title>Genomic evolution and insights into agronomic trait innovations of Sesamum species.</title>
        <authorList>
            <person name="Miao H."/>
            <person name="Wang L."/>
            <person name="Qu L."/>
            <person name="Liu H."/>
            <person name="Sun Y."/>
            <person name="Le M."/>
            <person name="Wang Q."/>
            <person name="Wei S."/>
            <person name="Zheng Y."/>
            <person name="Lin W."/>
            <person name="Duan Y."/>
            <person name="Cao H."/>
            <person name="Xiong S."/>
            <person name="Wang X."/>
            <person name="Wei L."/>
            <person name="Li C."/>
            <person name="Ma Q."/>
            <person name="Ju M."/>
            <person name="Zhao R."/>
            <person name="Li G."/>
            <person name="Mu C."/>
            <person name="Tian Q."/>
            <person name="Mei H."/>
            <person name="Zhang T."/>
            <person name="Gao T."/>
            <person name="Zhang H."/>
        </authorList>
    </citation>
    <scope>NUCLEOTIDE SEQUENCE</scope>
    <source>
        <strain evidence="2">KEN1</strain>
    </source>
</reference>
<dbReference type="SUPFAM" id="SSF53098">
    <property type="entry name" value="Ribonuclease H-like"/>
    <property type="match status" value="1"/>
</dbReference>
<feature type="domain" description="RNase H type-1" evidence="1">
    <location>
        <begin position="19"/>
        <end position="135"/>
    </location>
</feature>
<proteinExistence type="predicted"/>
<gene>
    <name evidence="2" type="ORF">Slati_0742100</name>
</gene>
<evidence type="ECO:0000259" key="1">
    <source>
        <dbReference type="Pfam" id="PF13456"/>
    </source>
</evidence>
<dbReference type="Gene3D" id="3.30.420.10">
    <property type="entry name" value="Ribonuclease H-like superfamily/Ribonuclease H"/>
    <property type="match status" value="1"/>
</dbReference>
<dbReference type="GO" id="GO:0003676">
    <property type="term" value="F:nucleic acid binding"/>
    <property type="evidence" value="ECO:0007669"/>
    <property type="project" value="InterPro"/>
</dbReference>
<name>A0AAW2XJF9_9LAMI</name>
<organism evidence="2">
    <name type="scientific">Sesamum latifolium</name>
    <dbReference type="NCBI Taxonomy" id="2727402"/>
    <lineage>
        <taxon>Eukaryota</taxon>
        <taxon>Viridiplantae</taxon>
        <taxon>Streptophyta</taxon>
        <taxon>Embryophyta</taxon>
        <taxon>Tracheophyta</taxon>
        <taxon>Spermatophyta</taxon>
        <taxon>Magnoliopsida</taxon>
        <taxon>eudicotyledons</taxon>
        <taxon>Gunneridae</taxon>
        <taxon>Pentapetalae</taxon>
        <taxon>asterids</taxon>
        <taxon>lamiids</taxon>
        <taxon>Lamiales</taxon>
        <taxon>Pedaliaceae</taxon>
        <taxon>Sesamum</taxon>
    </lineage>
</organism>
<dbReference type="CDD" id="cd06222">
    <property type="entry name" value="RNase_H_like"/>
    <property type="match status" value="1"/>
</dbReference>
<dbReference type="PANTHER" id="PTHR47723">
    <property type="entry name" value="OS05G0353850 PROTEIN"/>
    <property type="match status" value="1"/>
</dbReference>
<dbReference type="GO" id="GO:0004523">
    <property type="term" value="F:RNA-DNA hybrid ribonuclease activity"/>
    <property type="evidence" value="ECO:0007669"/>
    <property type="project" value="InterPro"/>
</dbReference>
<dbReference type="EMBL" id="JACGWN010000003">
    <property type="protein sequence ID" value="KAL0454029.1"/>
    <property type="molecule type" value="Genomic_DNA"/>
</dbReference>
<dbReference type="InterPro" id="IPR036397">
    <property type="entry name" value="RNaseH_sf"/>
</dbReference>
<evidence type="ECO:0000313" key="2">
    <source>
        <dbReference type="EMBL" id="KAL0454029.1"/>
    </source>
</evidence>
<dbReference type="InterPro" id="IPR012337">
    <property type="entry name" value="RNaseH-like_sf"/>
</dbReference>
<dbReference type="PANTHER" id="PTHR47723:SF21">
    <property type="entry name" value="POLYNUCLEOTIDYL TRANSFERASE, RIBONUCLEASE H-LIKE SUPERFAMILY PROTEIN"/>
    <property type="match status" value="1"/>
</dbReference>
<sequence length="136" mass="14953">MTTAPSRWMAPPKDVVKINFNAAIFEESGDFSIGVIAQNSQGQSLAWSANRRIISPKAAETWAERIAIQLAAEYAWTRIILKCDCATLHVKLTTLRNRSSTISSIIHNILELSSSFVLCSFSLVHRIANVVAHSLG</sequence>
<accession>A0AAW2XJF9</accession>